<dbReference type="Gene3D" id="3.40.50.1820">
    <property type="entry name" value="alpha/beta hydrolase"/>
    <property type="match status" value="1"/>
</dbReference>
<feature type="compositionally biased region" description="Low complexity" evidence="1">
    <location>
        <begin position="252"/>
        <end position="267"/>
    </location>
</feature>
<dbReference type="RefSeq" id="WP_162670160.1">
    <property type="nucleotide sequence ID" value="NZ_LR593886.1"/>
</dbReference>
<dbReference type="PROSITE" id="PS51257">
    <property type="entry name" value="PROKAR_LIPOPROTEIN"/>
    <property type="match status" value="1"/>
</dbReference>
<keyword evidence="3" id="KW-1185">Reference proteome</keyword>
<dbReference type="Proteomes" id="UP000464178">
    <property type="component" value="Chromosome"/>
</dbReference>
<dbReference type="EMBL" id="LR593886">
    <property type="protein sequence ID" value="VTR95789.1"/>
    <property type="molecule type" value="Genomic_DNA"/>
</dbReference>
<proteinExistence type="predicted"/>
<evidence type="ECO:0000256" key="1">
    <source>
        <dbReference type="SAM" id="MobiDB-lite"/>
    </source>
</evidence>
<evidence type="ECO:0000313" key="3">
    <source>
        <dbReference type="Proteomes" id="UP000464178"/>
    </source>
</evidence>
<feature type="region of interest" description="Disordered" evidence="1">
    <location>
        <begin position="207"/>
        <end position="267"/>
    </location>
</feature>
<sequence>MNARSWAIGVILATVLASTGCVLCCTKGYEKTLNHGPDLDLPVQCRNEVHVFMMHGLTPTTDCGLNALRMKLGDAGFAKVGMGELCHGGWVKSEIDCIRRTDPDARFVLLGYDLGAATAVSLSRDLTAKGVPVEAVVLLDPMGCLAEPCGSRTLLITSGTCAASVPHSSRVVVGNASHFGLPAHPTTVAMITDLLNDIAAQNCEPPLEVTPDSSAPGTIARRAPNQQPGGEWGFLSDRGPVRAIGTRVSTRPVPSAPAASGAVVQKP</sequence>
<name>A0A6P2D3R4_9BACT</name>
<reference evidence="2 3" key="1">
    <citation type="submission" date="2019-05" db="EMBL/GenBank/DDBJ databases">
        <authorList>
            <consortium name="Science for Life Laboratories"/>
        </authorList>
    </citation>
    <scope>NUCLEOTIDE SEQUENCE [LARGE SCALE GENOMIC DNA]</scope>
    <source>
        <strain evidence="2">Soil9</strain>
    </source>
</reference>
<evidence type="ECO:0008006" key="4">
    <source>
        <dbReference type="Google" id="ProtNLM"/>
    </source>
</evidence>
<dbReference type="SUPFAM" id="SSF53474">
    <property type="entry name" value="alpha/beta-Hydrolases"/>
    <property type="match status" value="1"/>
</dbReference>
<protein>
    <recommendedName>
        <fullName evidence="4">Thioesterase domain-containing protein</fullName>
    </recommendedName>
</protein>
<organism evidence="2 3">
    <name type="scientific">Gemmata massiliana</name>
    <dbReference type="NCBI Taxonomy" id="1210884"/>
    <lineage>
        <taxon>Bacteria</taxon>
        <taxon>Pseudomonadati</taxon>
        <taxon>Planctomycetota</taxon>
        <taxon>Planctomycetia</taxon>
        <taxon>Gemmatales</taxon>
        <taxon>Gemmataceae</taxon>
        <taxon>Gemmata</taxon>
    </lineage>
</organism>
<gene>
    <name evidence="2" type="ORF">SOIL9_19250</name>
</gene>
<dbReference type="AlphaFoldDB" id="A0A6P2D3R4"/>
<dbReference type="InterPro" id="IPR029058">
    <property type="entry name" value="AB_hydrolase_fold"/>
</dbReference>
<dbReference type="KEGG" id="gms:SOIL9_19250"/>
<accession>A0A6P2D3R4</accession>
<evidence type="ECO:0000313" key="2">
    <source>
        <dbReference type="EMBL" id="VTR95789.1"/>
    </source>
</evidence>